<organism evidence="2 3">
    <name type="scientific">Caldicellulosiruptor obsidiansis (strain ATCC BAA-2073 / JCM 16842 / OB47)</name>
    <dbReference type="NCBI Taxonomy" id="608506"/>
    <lineage>
        <taxon>Bacteria</taxon>
        <taxon>Bacillati</taxon>
        <taxon>Bacillota</taxon>
        <taxon>Bacillota incertae sedis</taxon>
        <taxon>Caldicellulosiruptorales</taxon>
        <taxon>Caldicellulosiruptoraceae</taxon>
        <taxon>Caldicellulosiruptor</taxon>
    </lineage>
</organism>
<evidence type="ECO:0000256" key="1">
    <source>
        <dbReference type="SAM" id="Phobius"/>
    </source>
</evidence>
<dbReference type="AlphaFoldDB" id="D9TKV7"/>
<protein>
    <submittedName>
        <fullName evidence="2">Uncharacterized protein</fullName>
    </submittedName>
</protein>
<dbReference type="STRING" id="608506.COB47_1347"/>
<feature type="transmembrane region" description="Helical" evidence="1">
    <location>
        <begin position="419"/>
        <end position="441"/>
    </location>
</feature>
<accession>D9TKV7</accession>
<evidence type="ECO:0000313" key="3">
    <source>
        <dbReference type="Proteomes" id="UP000000347"/>
    </source>
</evidence>
<evidence type="ECO:0000313" key="2">
    <source>
        <dbReference type="EMBL" id="ADL42639.1"/>
    </source>
</evidence>
<dbReference type="RefSeq" id="WP_013290637.1">
    <property type="nucleotide sequence ID" value="NC_014392.1"/>
</dbReference>
<keyword evidence="1" id="KW-1133">Transmembrane helix</keyword>
<feature type="transmembrane region" description="Helical" evidence="1">
    <location>
        <begin position="461"/>
        <end position="487"/>
    </location>
</feature>
<feature type="transmembrane region" description="Helical" evidence="1">
    <location>
        <begin position="303"/>
        <end position="324"/>
    </location>
</feature>
<feature type="transmembrane region" description="Helical" evidence="1">
    <location>
        <begin position="266"/>
        <end position="283"/>
    </location>
</feature>
<proteinExistence type="predicted"/>
<dbReference type="EMBL" id="CP002164">
    <property type="protein sequence ID" value="ADL42639.1"/>
    <property type="molecule type" value="Genomic_DNA"/>
</dbReference>
<name>D9TKV7_CALOO</name>
<keyword evidence="3" id="KW-1185">Reference proteome</keyword>
<feature type="transmembrane region" description="Helical" evidence="1">
    <location>
        <begin position="178"/>
        <end position="198"/>
    </location>
</feature>
<keyword evidence="1" id="KW-0472">Membrane</keyword>
<dbReference type="KEGG" id="cob:COB47_1347"/>
<gene>
    <name evidence="2" type="ordered locus">COB47_1347</name>
</gene>
<feature type="transmembrane region" description="Helical" evidence="1">
    <location>
        <begin position="377"/>
        <end position="399"/>
    </location>
</feature>
<dbReference type="OrthoDB" id="3199331at2"/>
<dbReference type="Proteomes" id="UP000000347">
    <property type="component" value="Chromosome"/>
</dbReference>
<feature type="transmembrane region" description="Helical" evidence="1">
    <location>
        <begin position="331"/>
        <end position="348"/>
    </location>
</feature>
<sequence>MKYWKKLLSFILIIILSSLIFSSAFAFSFYKFEGKEFSDKYFYATVKEVISSSKKGWAVIVVLKDEERSQKIKEYLGKKGTNISNLSQMKKKKEGLFFLYSGDGRLIFVFNNFSDEGFFTFESVHTKRAGLVLDSEFMDILEGRFNEDTKILVTNNFLQHLWKFFWILNYQLMYLNRYLIVLFAVIIIFSILEAIVYFGNIKINLSNAAIHIYILKLLPTTVLLSYLFIIYSPIIVQYINHVFVFLLLFFATSLILSYFSLEKTQAGLALAGILSILIQAIFYDNYLELISTAGYHPSFANRFYGIGNEFFAYLLGFAFVFSVATKIPLKNVYIILGALAIFLAIPYYGINFGGLVSILLGFTLFSIIKSENKKKMIFLLLPVAILIVFAIFKNSYLFNVFSNTEVLLDTIKRKMLMNLSYFVSYPLTILLVSCFVILSILALTKNKILVLSSLEREKIKLFIIITMFAWLLNDSGTIIAGLLLGFLNLSIYLTKLVKDYAVH</sequence>
<keyword evidence="1" id="KW-0812">Transmembrane</keyword>
<feature type="transmembrane region" description="Helical" evidence="1">
    <location>
        <begin position="210"/>
        <end position="232"/>
    </location>
</feature>
<dbReference type="HOGENOM" id="CLU_542572_0_0_9"/>
<reference evidence="2 3" key="1">
    <citation type="journal article" date="2010" name="J. Bacteriol.">
        <title>Complete genome sequence of the cellulolytic thermophile Caldicellulosiruptor obsidiansis OB47T.</title>
        <authorList>
            <person name="Elkins J.G."/>
            <person name="Lochner A."/>
            <person name="Hamilton-Brehm S.D."/>
            <person name="Davenport K.W."/>
            <person name="Podar M."/>
            <person name="Brown S.D."/>
            <person name="Land M.L."/>
            <person name="Hauser L.J."/>
            <person name="Klingeman D.M."/>
            <person name="Raman B."/>
            <person name="Goodwin L.A."/>
            <person name="Tapia R."/>
            <person name="Meincke L.J."/>
            <person name="Detter J.C."/>
            <person name="Bruce D.C."/>
            <person name="Han C.S."/>
            <person name="Palumbo A.V."/>
            <person name="Cottingham R.W."/>
            <person name="Keller M."/>
            <person name="Graham D.E."/>
        </authorList>
    </citation>
    <scope>NUCLEOTIDE SEQUENCE [LARGE SCALE GENOMIC DNA]</scope>
    <source>
        <strain evidence="3">ATCC BAA-2073 / strain OB47</strain>
    </source>
</reference>
<feature type="transmembrane region" description="Helical" evidence="1">
    <location>
        <begin position="238"/>
        <end position="259"/>
    </location>
</feature>